<feature type="transmembrane region" description="Helical" evidence="8">
    <location>
        <begin position="248"/>
        <end position="276"/>
    </location>
</feature>
<dbReference type="NCBIfam" id="TIGR02857">
    <property type="entry name" value="CydD"/>
    <property type="match status" value="1"/>
</dbReference>
<dbReference type="SMART" id="SM00382">
    <property type="entry name" value="AAA"/>
    <property type="match status" value="1"/>
</dbReference>
<dbReference type="Pfam" id="PF00005">
    <property type="entry name" value="ABC_tran"/>
    <property type="match status" value="1"/>
</dbReference>
<dbReference type="InterPro" id="IPR003439">
    <property type="entry name" value="ABC_transporter-like_ATP-bd"/>
</dbReference>
<dbReference type="PROSITE" id="PS50893">
    <property type="entry name" value="ABC_TRANSPORTER_2"/>
    <property type="match status" value="1"/>
</dbReference>
<gene>
    <name evidence="11" type="primary">cydD</name>
    <name evidence="11" type="ORF">CKO13_03300</name>
</gene>
<sequence>MAQGVQEGEPPPSRWLTAQARQARTAVAGAVGAGLADAGLVVAQAALIAGLLEAVVVAGRPPGELAAGFAALAGVFLARAGCTWARAAAGAEAARRITAAVRRRLYRHVAALGPARAAAFHSGDVASALVEQVEALEGFYAHYLPQTVLATAVPLALIAVVAALDPIAGGLLLLAAPLVPLFMALVGMSAGRLAQRQQRSFARISAHFLDRLRGLTTLRLFRATERAAASVEQAADEYRSRSMAVLRIAFLSSAVLELISALAVALVAIYIGFSLLGYLDFGPGPELGLRNGLLILLLAPEVFLPLRRLGQHYHDRASAVGAAEEITRVLRTPLPEAEAPPPRAAPPARDPQTDLPLPSPVPVAYRGVRVAFDGGEAAALQGVDLEVEAGERVVICGPSGAGKSTLLHLAAGFLAPSAGRVEVGGAPPPGAGGVAWLGQQPWLFHGSVRENLALADPQAGDGRLWQALGAADLQEAVAALPQGLETPLGEGGYGLSGGQASRLALARAVLFGAPVLLLDEPTAGLDPASARRVLDAVRRLAAGRRTVLMVAHDPQLHAWGDRRVVLEAGRVAEDRRA</sequence>
<dbReference type="PROSITE" id="PS00211">
    <property type="entry name" value="ABC_TRANSPORTER_1"/>
    <property type="match status" value="1"/>
</dbReference>
<evidence type="ECO:0000256" key="3">
    <source>
        <dbReference type="ARBA" id="ARBA00022741"/>
    </source>
</evidence>
<feature type="region of interest" description="Disordered" evidence="7">
    <location>
        <begin position="335"/>
        <end position="355"/>
    </location>
</feature>
<dbReference type="Gene3D" id="3.40.50.300">
    <property type="entry name" value="P-loop containing nucleotide triphosphate hydrolases"/>
    <property type="match status" value="1"/>
</dbReference>
<dbReference type="CDD" id="cd18584">
    <property type="entry name" value="ABC_6TM_AarD_CydD"/>
    <property type="match status" value="1"/>
</dbReference>
<accession>A0ABS1E4C2</accession>
<evidence type="ECO:0000313" key="11">
    <source>
        <dbReference type="EMBL" id="MBK1726062.1"/>
    </source>
</evidence>
<dbReference type="InterPro" id="IPR003593">
    <property type="entry name" value="AAA+_ATPase"/>
</dbReference>
<dbReference type="InterPro" id="IPR017871">
    <property type="entry name" value="ABC_transporter-like_CS"/>
</dbReference>
<organism evidence="11 12">
    <name type="scientific">Halorhodospira neutriphila</name>
    <dbReference type="NCBI Taxonomy" id="168379"/>
    <lineage>
        <taxon>Bacteria</taxon>
        <taxon>Pseudomonadati</taxon>
        <taxon>Pseudomonadota</taxon>
        <taxon>Gammaproteobacteria</taxon>
        <taxon>Chromatiales</taxon>
        <taxon>Ectothiorhodospiraceae</taxon>
        <taxon>Halorhodospira</taxon>
    </lineage>
</organism>
<evidence type="ECO:0000256" key="1">
    <source>
        <dbReference type="ARBA" id="ARBA00004651"/>
    </source>
</evidence>
<dbReference type="EMBL" id="NRSH01000022">
    <property type="protein sequence ID" value="MBK1726062.1"/>
    <property type="molecule type" value="Genomic_DNA"/>
</dbReference>
<dbReference type="PANTHER" id="PTHR24221">
    <property type="entry name" value="ATP-BINDING CASSETTE SUB-FAMILY B"/>
    <property type="match status" value="1"/>
</dbReference>
<keyword evidence="3" id="KW-0547">Nucleotide-binding</keyword>
<proteinExistence type="predicted"/>
<dbReference type="InterPro" id="IPR014216">
    <property type="entry name" value="ABC_transptr_CydD"/>
</dbReference>
<feature type="compositionally biased region" description="Pro residues" evidence="7">
    <location>
        <begin position="338"/>
        <end position="349"/>
    </location>
</feature>
<dbReference type="Gene3D" id="1.20.1560.10">
    <property type="entry name" value="ABC transporter type 1, transmembrane domain"/>
    <property type="match status" value="1"/>
</dbReference>
<name>A0ABS1E4C2_9GAMM</name>
<keyword evidence="12" id="KW-1185">Reference proteome</keyword>
<dbReference type="InterPro" id="IPR036640">
    <property type="entry name" value="ABC1_TM_sf"/>
</dbReference>
<dbReference type="PROSITE" id="PS50929">
    <property type="entry name" value="ABC_TM1F"/>
    <property type="match status" value="1"/>
</dbReference>
<evidence type="ECO:0000256" key="5">
    <source>
        <dbReference type="ARBA" id="ARBA00022989"/>
    </source>
</evidence>
<evidence type="ECO:0000256" key="8">
    <source>
        <dbReference type="SAM" id="Phobius"/>
    </source>
</evidence>
<evidence type="ECO:0000256" key="4">
    <source>
        <dbReference type="ARBA" id="ARBA00022840"/>
    </source>
</evidence>
<dbReference type="InterPro" id="IPR011527">
    <property type="entry name" value="ABC1_TM_dom"/>
</dbReference>
<dbReference type="InterPro" id="IPR027417">
    <property type="entry name" value="P-loop_NTPase"/>
</dbReference>
<evidence type="ECO:0000256" key="2">
    <source>
        <dbReference type="ARBA" id="ARBA00022692"/>
    </source>
</evidence>
<keyword evidence="4" id="KW-0067">ATP-binding</keyword>
<comment type="caution">
    <text evidence="11">The sequence shown here is derived from an EMBL/GenBank/DDBJ whole genome shotgun (WGS) entry which is preliminary data.</text>
</comment>
<dbReference type="PANTHER" id="PTHR24221:SF261">
    <property type="entry name" value="GLUTATHIONE_L-CYSTEINE TRANSPORT SYSTEM ATP-BINDING_PERMEASE PROTEIN CYDD"/>
    <property type="match status" value="1"/>
</dbReference>
<dbReference type="RefSeq" id="WP_200256805.1">
    <property type="nucleotide sequence ID" value="NZ_NRSH01000022.1"/>
</dbReference>
<keyword evidence="5 8" id="KW-1133">Transmembrane helix</keyword>
<feature type="transmembrane region" description="Helical" evidence="8">
    <location>
        <begin position="143"/>
        <end position="164"/>
    </location>
</feature>
<dbReference type="CDD" id="cd03228">
    <property type="entry name" value="ABCC_MRP_Like"/>
    <property type="match status" value="1"/>
</dbReference>
<feature type="transmembrane region" description="Helical" evidence="8">
    <location>
        <begin position="170"/>
        <end position="194"/>
    </location>
</feature>
<keyword evidence="2 8" id="KW-0812">Transmembrane</keyword>
<evidence type="ECO:0000259" key="10">
    <source>
        <dbReference type="PROSITE" id="PS50929"/>
    </source>
</evidence>
<reference evidence="11 12" key="1">
    <citation type="journal article" date="2020" name="Microorganisms">
        <title>Osmotic Adaptation and Compatible Solute Biosynthesis of Phototrophic Bacteria as Revealed from Genome Analyses.</title>
        <authorList>
            <person name="Imhoff J.F."/>
            <person name="Rahn T."/>
            <person name="Kunzel S."/>
            <person name="Keller A."/>
            <person name="Neulinger S.C."/>
        </authorList>
    </citation>
    <scope>NUCLEOTIDE SEQUENCE [LARGE SCALE GENOMIC DNA]</scope>
    <source>
        <strain evidence="11 12">DSM 15116</strain>
    </source>
</reference>
<evidence type="ECO:0000259" key="9">
    <source>
        <dbReference type="PROSITE" id="PS50893"/>
    </source>
</evidence>
<dbReference type="SUPFAM" id="SSF90123">
    <property type="entry name" value="ABC transporter transmembrane region"/>
    <property type="match status" value="1"/>
</dbReference>
<comment type="subcellular location">
    <subcellularLocation>
        <location evidence="1">Cell membrane</location>
        <topology evidence="1">Multi-pass membrane protein</topology>
    </subcellularLocation>
</comment>
<keyword evidence="6 8" id="KW-0472">Membrane</keyword>
<evidence type="ECO:0000313" key="12">
    <source>
        <dbReference type="Proteomes" id="UP000738126"/>
    </source>
</evidence>
<protein>
    <submittedName>
        <fullName evidence="11">Thiol reductant ABC exporter subunit CydD</fullName>
    </submittedName>
</protein>
<dbReference type="InterPro" id="IPR039421">
    <property type="entry name" value="Type_1_exporter"/>
</dbReference>
<evidence type="ECO:0000256" key="7">
    <source>
        <dbReference type="SAM" id="MobiDB-lite"/>
    </source>
</evidence>
<feature type="domain" description="ABC transmembrane type-1" evidence="10">
    <location>
        <begin position="28"/>
        <end position="318"/>
    </location>
</feature>
<evidence type="ECO:0000256" key="6">
    <source>
        <dbReference type="ARBA" id="ARBA00023136"/>
    </source>
</evidence>
<dbReference type="Pfam" id="PF00664">
    <property type="entry name" value="ABC_membrane"/>
    <property type="match status" value="1"/>
</dbReference>
<dbReference type="SUPFAM" id="SSF52540">
    <property type="entry name" value="P-loop containing nucleoside triphosphate hydrolases"/>
    <property type="match status" value="1"/>
</dbReference>
<feature type="domain" description="ABC transporter" evidence="9">
    <location>
        <begin position="365"/>
        <end position="577"/>
    </location>
</feature>
<dbReference type="Proteomes" id="UP000738126">
    <property type="component" value="Unassembled WGS sequence"/>
</dbReference>